<dbReference type="EMBL" id="QZFR01000115">
    <property type="protein sequence ID" value="RXV64707.1"/>
    <property type="molecule type" value="Genomic_DNA"/>
</dbReference>
<gene>
    <name evidence="1" type="ORF">D6C19_10665</name>
</gene>
<comment type="caution">
    <text evidence="1">The sequence shown here is derived from an EMBL/GenBank/DDBJ whole genome shotgun (WGS) entry which is preliminary data.</text>
</comment>
<name>A0A4Q2A6A8_9LACO</name>
<proteinExistence type="predicted"/>
<sequence>MTEELMSFLTNDQNFMIVYNERWGEKEGIIKIKNDPVNRFVCLYTTRLKKNFPTGELHFAGLYDSECNRLYYNLFAESIFEGTGNKIHIQRYSKLRDEILEKVGNRVHEYIQIKANTVNTTIELNYQMNNRDEFKRQALEELAENYYEDCKTNQIKKSWIDIDLDLSDCIDYLRNKELYIKLLSDKYLQLKVYGRTNEVRLIEQEKHRRIVDRLKKKILGMKLYGREQEYLFFIQKLAKYKDAKTISVEYQKYDQSLSFKIKNVSKLECGYLAVRGKISDFDIIGRSRETFKTLYGHEDVEIDHINKVTYGRKVIYSKQQSEN</sequence>
<evidence type="ECO:0000313" key="2">
    <source>
        <dbReference type="Proteomes" id="UP000289316"/>
    </source>
</evidence>
<accession>A0A4Q2A6A8</accession>
<dbReference type="RefSeq" id="WP_129303361.1">
    <property type="nucleotide sequence ID" value="NZ_QZFR01000115.1"/>
</dbReference>
<evidence type="ECO:0000313" key="1">
    <source>
        <dbReference type="EMBL" id="RXV64707.1"/>
    </source>
</evidence>
<dbReference type="AlphaFoldDB" id="A0A4Q2A6A8"/>
<organism evidence="1 2">
    <name type="scientific">Ligilactobacillus murinus</name>
    <dbReference type="NCBI Taxonomy" id="1622"/>
    <lineage>
        <taxon>Bacteria</taxon>
        <taxon>Bacillati</taxon>
        <taxon>Bacillota</taxon>
        <taxon>Bacilli</taxon>
        <taxon>Lactobacillales</taxon>
        <taxon>Lactobacillaceae</taxon>
        <taxon>Ligilactobacillus</taxon>
    </lineage>
</organism>
<dbReference type="OrthoDB" id="1855238at2"/>
<reference evidence="1 2" key="1">
    <citation type="submission" date="2018-09" db="EMBL/GenBank/DDBJ databases">
        <title>Murine metabolic-syndrome-specific gut microbial biobank.</title>
        <authorList>
            <person name="Liu C."/>
        </authorList>
    </citation>
    <scope>NUCLEOTIDE SEQUENCE [LARGE SCALE GENOMIC DNA]</scope>
    <source>
        <strain evidence="1 2">C-30</strain>
    </source>
</reference>
<protein>
    <submittedName>
        <fullName evidence="1">Uncharacterized protein</fullName>
    </submittedName>
</protein>
<dbReference type="Proteomes" id="UP000289316">
    <property type="component" value="Unassembled WGS sequence"/>
</dbReference>